<reference evidence="8 9" key="1">
    <citation type="submission" date="2021-11" db="EMBL/GenBank/DDBJ databases">
        <title>Whole genome of Geoglobus acetivorans.</title>
        <authorList>
            <person name="Liu D."/>
        </authorList>
    </citation>
    <scope>NUCLEOTIDE SEQUENCE [LARGE SCALE GENOMIC DNA]</scope>
    <source>
        <strain evidence="8 9">SBH6</strain>
    </source>
</reference>
<evidence type="ECO:0000313" key="9">
    <source>
        <dbReference type="Proteomes" id="UP001492541"/>
    </source>
</evidence>
<dbReference type="InterPro" id="IPR035068">
    <property type="entry name" value="TldD/PmbA_N"/>
</dbReference>
<dbReference type="InterPro" id="IPR036059">
    <property type="entry name" value="TldD/PmbA_sf"/>
</dbReference>
<keyword evidence="9" id="KW-1185">Reference proteome</keyword>
<organism evidence="8 9">
    <name type="scientific">Geoglobus acetivorans</name>
    <dbReference type="NCBI Taxonomy" id="565033"/>
    <lineage>
        <taxon>Archaea</taxon>
        <taxon>Methanobacteriati</taxon>
        <taxon>Methanobacteriota</taxon>
        <taxon>Archaeoglobi</taxon>
        <taxon>Archaeoglobales</taxon>
        <taxon>Archaeoglobaceae</taxon>
        <taxon>Geoglobus</taxon>
    </lineage>
</organism>
<dbReference type="InterPro" id="IPR002510">
    <property type="entry name" value="Metalloprtase-TldD/E_N"/>
</dbReference>
<evidence type="ECO:0000256" key="4">
    <source>
        <dbReference type="ARBA" id="ARBA00023049"/>
    </source>
</evidence>
<dbReference type="RefSeq" id="WP_193807606.1">
    <property type="nucleotide sequence ID" value="NZ_CP087714.1"/>
</dbReference>
<dbReference type="InterPro" id="IPR045570">
    <property type="entry name" value="Metalloprtase-TldD/E_cen_dom"/>
</dbReference>
<protein>
    <submittedName>
        <fullName evidence="8">TldD/PmbA family protein</fullName>
    </submittedName>
</protein>
<keyword evidence="4" id="KW-0482">Metalloprotease</keyword>
<comment type="similarity">
    <text evidence="1">Belongs to the peptidase U62 family.</text>
</comment>
<evidence type="ECO:0000259" key="7">
    <source>
        <dbReference type="Pfam" id="PF19290"/>
    </source>
</evidence>
<dbReference type="Proteomes" id="UP001492541">
    <property type="component" value="Chromosome"/>
</dbReference>
<evidence type="ECO:0000259" key="6">
    <source>
        <dbReference type="Pfam" id="PF19289"/>
    </source>
</evidence>
<keyword evidence="3" id="KW-0378">Hydrolase</keyword>
<dbReference type="InterPro" id="IPR051463">
    <property type="entry name" value="Peptidase_U62_metallo"/>
</dbReference>
<feature type="domain" description="Metalloprotease TldD/E C-terminal" evidence="6">
    <location>
        <begin position="199"/>
        <end position="421"/>
    </location>
</feature>
<feature type="domain" description="Metalloprotease TldD/E central" evidence="7">
    <location>
        <begin position="88"/>
        <end position="189"/>
    </location>
</feature>
<dbReference type="PANTHER" id="PTHR30624:SF0">
    <property type="entry name" value="METALLOPROTEASE SLR0863"/>
    <property type="match status" value="1"/>
</dbReference>
<accession>A0ABZ3H6L7</accession>
<evidence type="ECO:0000313" key="8">
    <source>
        <dbReference type="EMBL" id="XAT64743.1"/>
    </source>
</evidence>
<sequence>MRYYEIREVKAYSLQLSLEDGKIERPRAVKEHGKAFRVLKNGFWGYFTGNVEDEEGLYRAEKCAVGKGNADVDDLPFEGRFVLKPEKDFEGIALEDKIAFLRELEGMIRAEGIVSTRIVYIENVREVRITSSNGGDIYYRVPRCGIVMQAFAKGKTLQYHSERELSVGGFEIAEKALEKADKVAEIAVKLSNADSPPAGRMNVIMDPSLTGVFIHEAFGHAVEGDHVLQNATVLKDMIGKKVADESVSVYDDPTLKEFGFYPFDDEGYQAERTPIIENGILKNFLNSRESGKRLGGRPGNGRADGLEPPIVRMSNTFIEAGDYSLDELIGEAKEGVMLYGSRGGETNPATGFFHFNAQYGFLIRKGEVAGMVRDVSLSGNTLEILKEIRLGDEISFDPGFCGKAGQAVPISDGGPPALVKAFVGGE</sequence>
<dbReference type="Pfam" id="PF19290">
    <property type="entry name" value="PmbA_TldD_2nd"/>
    <property type="match status" value="1"/>
</dbReference>
<dbReference type="Pfam" id="PF01523">
    <property type="entry name" value="PmbA_TldD_1st"/>
    <property type="match status" value="1"/>
</dbReference>
<proteinExistence type="inferred from homology"/>
<dbReference type="InterPro" id="IPR025502">
    <property type="entry name" value="TldD"/>
</dbReference>
<gene>
    <name evidence="8" type="ORF">LPQ35_05075</name>
</gene>
<dbReference type="PANTHER" id="PTHR30624">
    <property type="entry name" value="UNCHARACTERIZED PROTEIN TLDD AND PMBA"/>
    <property type="match status" value="1"/>
</dbReference>
<evidence type="ECO:0000256" key="1">
    <source>
        <dbReference type="ARBA" id="ARBA00005836"/>
    </source>
</evidence>
<dbReference type="SUPFAM" id="SSF111283">
    <property type="entry name" value="Putative modulator of DNA gyrase, PmbA/TldD"/>
    <property type="match status" value="1"/>
</dbReference>
<dbReference type="Pfam" id="PF19289">
    <property type="entry name" value="PmbA_TldD_3rd"/>
    <property type="match status" value="1"/>
</dbReference>
<dbReference type="Gene3D" id="3.30.2290.10">
    <property type="entry name" value="PmbA/TldD superfamily"/>
    <property type="match status" value="1"/>
</dbReference>
<dbReference type="InterPro" id="IPR045569">
    <property type="entry name" value="Metalloprtase-TldD/E_C"/>
</dbReference>
<evidence type="ECO:0000256" key="2">
    <source>
        <dbReference type="ARBA" id="ARBA00022670"/>
    </source>
</evidence>
<name>A0ABZ3H6L7_GEOAI</name>
<feature type="domain" description="Metalloprotease TldD/E N-terminal" evidence="5">
    <location>
        <begin position="4"/>
        <end position="61"/>
    </location>
</feature>
<evidence type="ECO:0000256" key="3">
    <source>
        <dbReference type="ARBA" id="ARBA00022801"/>
    </source>
</evidence>
<keyword evidence="2" id="KW-0645">Protease</keyword>
<dbReference type="EMBL" id="CP087714">
    <property type="protein sequence ID" value="XAT64743.1"/>
    <property type="molecule type" value="Genomic_DNA"/>
</dbReference>
<dbReference type="PIRSF" id="PIRSF004919">
    <property type="entry name" value="TldD"/>
    <property type="match status" value="1"/>
</dbReference>
<dbReference type="GeneID" id="90449035"/>
<evidence type="ECO:0000259" key="5">
    <source>
        <dbReference type="Pfam" id="PF01523"/>
    </source>
</evidence>